<protein>
    <recommendedName>
        <fullName evidence="4">Lipoprotein</fullName>
    </recommendedName>
</protein>
<comment type="caution">
    <text evidence="2">The sequence shown here is derived from an EMBL/GenBank/DDBJ whole genome shotgun (WGS) entry which is preliminary data.</text>
</comment>
<feature type="signal peptide" evidence="1">
    <location>
        <begin position="1"/>
        <end position="27"/>
    </location>
</feature>
<evidence type="ECO:0008006" key="4">
    <source>
        <dbReference type="Google" id="ProtNLM"/>
    </source>
</evidence>
<reference evidence="3" key="1">
    <citation type="journal article" date="2017" name="Proc. Natl. Acad. Sci. U.S.A.">
        <title>Simulation of Deepwater Horizon oil plume reveals substrate specialization within a complex community of hydrocarbon-degraders.</title>
        <authorList>
            <person name="Hu P."/>
            <person name="Dubinsky E.A."/>
            <person name="Probst A.J."/>
            <person name="Wang J."/>
            <person name="Sieber C.M.K."/>
            <person name="Tom L.M."/>
            <person name="Gardinali P."/>
            <person name="Banfield J.F."/>
            <person name="Atlas R.M."/>
            <person name="Andersen G.L."/>
        </authorList>
    </citation>
    <scope>NUCLEOTIDE SEQUENCE [LARGE SCALE GENOMIC DNA]</scope>
</reference>
<evidence type="ECO:0000256" key="1">
    <source>
        <dbReference type="SAM" id="SignalP"/>
    </source>
</evidence>
<proteinExistence type="predicted"/>
<evidence type="ECO:0000313" key="2">
    <source>
        <dbReference type="EMBL" id="OUR96980.1"/>
    </source>
</evidence>
<name>A0A1Y5FDN1_9BACT</name>
<dbReference type="Proteomes" id="UP000196531">
    <property type="component" value="Unassembled WGS sequence"/>
</dbReference>
<accession>A0A1Y5FDN1</accession>
<gene>
    <name evidence="2" type="ORF">A9Q84_11635</name>
</gene>
<sequence>MNAISLLKKRSLVFLSLLGLLTFTSCGGDSSNVKLEGIDGPHISLLEDNMMISMVIENMEIQGGLRYNIPKYPNSYIEISPDLQSNGTLMSISVSLDDLLDADLQGLDPQSLPGGRALPGVINGKIPAVAFSIENFHNMSVYLGPEIFGVFVPADLGIDGAIASFKYYISDTRAGTVSLVGNDADGENAGILLLLDIKGKWKKRMKKIAKKY</sequence>
<evidence type="ECO:0000313" key="3">
    <source>
        <dbReference type="Proteomes" id="UP000196531"/>
    </source>
</evidence>
<keyword evidence="1" id="KW-0732">Signal</keyword>
<dbReference type="EMBL" id="MAAO01000006">
    <property type="protein sequence ID" value="OUR96980.1"/>
    <property type="molecule type" value="Genomic_DNA"/>
</dbReference>
<dbReference type="AlphaFoldDB" id="A0A1Y5FDN1"/>
<organism evidence="2 3">
    <name type="scientific">Halobacteriovorax marinus</name>
    <dbReference type="NCBI Taxonomy" id="97084"/>
    <lineage>
        <taxon>Bacteria</taxon>
        <taxon>Pseudomonadati</taxon>
        <taxon>Bdellovibrionota</taxon>
        <taxon>Bacteriovoracia</taxon>
        <taxon>Bacteriovoracales</taxon>
        <taxon>Halobacteriovoraceae</taxon>
        <taxon>Halobacteriovorax</taxon>
    </lineage>
</organism>
<feature type="chain" id="PRO_5013300276" description="Lipoprotein" evidence="1">
    <location>
        <begin position="28"/>
        <end position="212"/>
    </location>
</feature>